<evidence type="ECO:0000256" key="1">
    <source>
        <dbReference type="SAM" id="MobiDB-lite"/>
    </source>
</evidence>
<name>A0A8T0CUH3_CORYI</name>
<feature type="compositionally biased region" description="Polar residues" evidence="1">
    <location>
        <begin position="1"/>
        <end position="11"/>
    </location>
</feature>
<keyword evidence="3" id="KW-1185">Reference proteome</keyword>
<gene>
    <name evidence="2" type="ORF">BT93_L0461</name>
</gene>
<protein>
    <submittedName>
        <fullName evidence="2">Uncharacterized protein</fullName>
    </submittedName>
</protein>
<proteinExistence type="predicted"/>
<dbReference type="Gramene" id="rna-gnl|WGS:JABURB|Cocit.L0461.1">
    <property type="protein sequence ID" value="cds-KAF7849625.1"/>
    <property type="gene ID" value="gene-BT93_L0461"/>
</dbReference>
<evidence type="ECO:0000313" key="2">
    <source>
        <dbReference type="EMBL" id="KAF7849625.1"/>
    </source>
</evidence>
<feature type="region of interest" description="Disordered" evidence="1">
    <location>
        <begin position="1"/>
        <end position="28"/>
    </location>
</feature>
<sequence>MATDQACQDSYKTTREVHKEGTSQDMTTDKAFQDDCKTARGLLL</sequence>
<feature type="compositionally biased region" description="Basic and acidic residues" evidence="1">
    <location>
        <begin position="12"/>
        <end position="28"/>
    </location>
</feature>
<dbReference type="EMBL" id="MU089734">
    <property type="protein sequence ID" value="KAF7849625.1"/>
    <property type="molecule type" value="Genomic_DNA"/>
</dbReference>
<dbReference type="Proteomes" id="UP000806378">
    <property type="component" value="Unassembled WGS sequence"/>
</dbReference>
<evidence type="ECO:0000313" key="3">
    <source>
        <dbReference type="Proteomes" id="UP000806378"/>
    </source>
</evidence>
<reference evidence="2" key="1">
    <citation type="submission" date="2020-05" db="EMBL/GenBank/DDBJ databases">
        <title>WGS assembly of Corymbia citriodora subspecies variegata.</title>
        <authorList>
            <person name="Barry K."/>
            <person name="Hundley H."/>
            <person name="Shu S."/>
            <person name="Jenkins J."/>
            <person name="Grimwood J."/>
            <person name="Baten A."/>
        </authorList>
    </citation>
    <scope>NUCLEOTIDE SEQUENCE</scope>
    <source>
        <strain evidence="2">CV2-018</strain>
    </source>
</reference>
<organism evidence="2 3">
    <name type="scientific">Corymbia citriodora subsp. variegata</name>
    <dbReference type="NCBI Taxonomy" id="360336"/>
    <lineage>
        <taxon>Eukaryota</taxon>
        <taxon>Viridiplantae</taxon>
        <taxon>Streptophyta</taxon>
        <taxon>Embryophyta</taxon>
        <taxon>Tracheophyta</taxon>
        <taxon>Spermatophyta</taxon>
        <taxon>Magnoliopsida</taxon>
        <taxon>eudicotyledons</taxon>
        <taxon>Gunneridae</taxon>
        <taxon>Pentapetalae</taxon>
        <taxon>rosids</taxon>
        <taxon>malvids</taxon>
        <taxon>Myrtales</taxon>
        <taxon>Myrtaceae</taxon>
        <taxon>Myrtoideae</taxon>
        <taxon>Eucalypteae</taxon>
        <taxon>Corymbia</taxon>
    </lineage>
</organism>
<accession>A0A8T0CUH3</accession>
<comment type="caution">
    <text evidence="2">The sequence shown here is derived from an EMBL/GenBank/DDBJ whole genome shotgun (WGS) entry which is preliminary data.</text>
</comment>
<dbReference type="OrthoDB" id="10509634at2759"/>
<dbReference type="AlphaFoldDB" id="A0A8T0CUH3"/>